<dbReference type="Proteomes" id="UP000054567">
    <property type="component" value="Unassembled WGS sequence"/>
</dbReference>
<gene>
    <name evidence="1" type="ORF">CPAG_09031</name>
</gene>
<accession>A0A0J6FUE1</accession>
<organism evidence="1 2">
    <name type="scientific">Coccidioides posadasii RMSCC 3488</name>
    <dbReference type="NCBI Taxonomy" id="454284"/>
    <lineage>
        <taxon>Eukaryota</taxon>
        <taxon>Fungi</taxon>
        <taxon>Dikarya</taxon>
        <taxon>Ascomycota</taxon>
        <taxon>Pezizomycotina</taxon>
        <taxon>Eurotiomycetes</taxon>
        <taxon>Eurotiomycetidae</taxon>
        <taxon>Onygenales</taxon>
        <taxon>Onygenaceae</taxon>
        <taxon>Coccidioides</taxon>
    </lineage>
</organism>
<sequence length="123" mass="13514">MLATHKSAVDRHGRQEEFLIDGDLKKKQRHLTAFPEGQNLGESGLWMETRLEAFSSRACSLPAYQKTESATGTNTSPLSRHPGLAWATWPITGGEQKAESGGGWSNQTSEGWIRLGLDKLVGY</sequence>
<reference evidence="1 2" key="1">
    <citation type="submission" date="2007-06" db="EMBL/GenBank/DDBJ databases">
        <title>The Genome Sequence of Coccidioides posadasii RMSCC_3488.</title>
        <authorList>
            <consortium name="Coccidioides Genome Resources Consortium"/>
            <consortium name="The Broad Institute Genome Sequencing Platform"/>
            <person name="Henn M.R."/>
            <person name="Sykes S."/>
            <person name="Young S."/>
            <person name="Jaffe D."/>
            <person name="Berlin A."/>
            <person name="Alvarez P."/>
            <person name="Butler J."/>
            <person name="Gnerre S."/>
            <person name="Grabherr M."/>
            <person name="Mauceli E."/>
            <person name="Brockman W."/>
            <person name="Kodira C."/>
            <person name="Alvarado L."/>
            <person name="Zeng Q."/>
            <person name="Crawford M."/>
            <person name="Antoine C."/>
            <person name="Devon K."/>
            <person name="Galgiani J."/>
            <person name="Orsborn K."/>
            <person name="Lewis M.L."/>
            <person name="Nusbaum C."/>
            <person name="Galagan J."/>
            <person name="Birren B."/>
        </authorList>
    </citation>
    <scope>NUCLEOTIDE SEQUENCE [LARGE SCALE GENOMIC DNA]</scope>
    <source>
        <strain evidence="1 2">RMSCC 3488</strain>
    </source>
</reference>
<dbReference type="VEuPathDB" id="FungiDB:CPAG_09031"/>
<dbReference type="EMBL" id="DS268114">
    <property type="protein sequence ID" value="KMM72739.1"/>
    <property type="molecule type" value="Genomic_DNA"/>
</dbReference>
<dbReference type="AlphaFoldDB" id="A0A0J6FUE1"/>
<reference evidence="2" key="2">
    <citation type="journal article" date="2009" name="Genome Res.">
        <title>Comparative genomic analyses of the human fungal pathogens Coccidioides and their relatives.</title>
        <authorList>
            <person name="Sharpton T.J."/>
            <person name="Stajich J.E."/>
            <person name="Rounsley S.D."/>
            <person name="Gardner M.J."/>
            <person name="Wortman J.R."/>
            <person name="Jordar V.S."/>
            <person name="Maiti R."/>
            <person name="Kodira C.D."/>
            <person name="Neafsey D.E."/>
            <person name="Zeng Q."/>
            <person name="Hung C.-Y."/>
            <person name="McMahan C."/>
            <person name="Muszewska A."/>
            <person name="Grynberg M."/>
            <person name="Mandel M.A."/>
            <person name="Kellner E.M."/>
            <person name="Barker B.M."/>
            <person name="Galgiani J.N."/>
            <person name="Orbach M.J."/>
            <person name="Kirkland T.N."/>
            <person name="Cole G.T."/>
            <person name="Henn M.R."/>
            <person name="Birren B.W."/>
            <person name="Taylor J.W."/>
        </authorList>
    </citation>
    <scope>NUCLEOTIDE SEQUENCE [LARGE SCALE GENOMIC DNA]</scope>
    <source>
        <strain evidence="2">RMSCC 3488</strain>
    </source>
</reference>
<proteinExistence type="predicted"/>
<evidence type="ECO:0000313" key="1">
    <source>
        <dbReference type="EMBL" id="KMM72739.1"/>
    </source>
</evidence>
<name>A0A0J6FUE1_COCPO</name>
<evidence type="ECO:0000313" key="2">
    <source>
        <dbReference type="Proteomes" id="UP000054567"/>
    </source>
</evidence>
<protein>
    <submittedName>
        <fullName evidence="1">Uncharacterized protein</fullName>
    </submittedName>
</protein>
<reference evidence="2" key="3">
    <citation type="journal article" date="2010" name="Genome Res.">
        <title>Population genomic sequencing of Coccidioides fungi reveals recent hybridization and transposon control.</title>
        <authorList>
            <person name="Neafsey D.E."/>
            <person name="Barker B.M."/>
            <person name="Sharpton T.J."/>
            <person name="Stajich J.E."/>
            <person name="Park D.J."/>
            <person name="Whiston E."/>
            <person name="Hung C.-Y."/>
            <person name="McMahan C."/>
            <person name="White J."/>
            <person name="Sykes S."/>
            <person name="Heiman D."/>
            <person name="Young S."/>
            <person name="Zeng Q."/>
            <person name="Abouelleil A."/>
            <person name="Aftuck L."/>
            <person name="Bessette D."/>
            <person name="Brown A."/>
            <person name="FitzGerald M."/>
            <person name="Lui A."/>
            <person name="Macdonald J.P."/>
            <person name="Priest M."/>
            <person name="Orbach M.J."/>
            <person name="Galgiani J.N."/>
            <person name="Kirkland T.N."/>
            <person name="Cole G.T."/>
            <person name="Birren B.W."/>
            <person name="Henn M.R."/>
            <person name="Taylor J.W."/>
            <person name="Rounsley S.D."/>
        </authorList>
    </citation>
    <scope>NUCLEOTIDE SEQUENCE [LARGE SCALE GENOMIC DNA]</scope>
    <source>
        <strain evidence="2">RMSCC 3488</strain>
    </source>
</reference>